<keyword evidence="2" id="KW-0732">Signal</keyword>
<dbReference type="STRING" id="1754191.A0A1Y1UZS4"/>
<evidence type="ECO:0000313" key="4">
    <source>
        <dbReference type="Proteomes" id="UP000193719"/>
    </source>
</evidence>
<dbReference type="InterPro" id="IPR006059">
    <property type="entry name" value="SBP"/>
</dbReference>
<reference evidence="3 4" key="2">
    <citation type="submission" date="2016-08" db="EMBL/GenBank/DDBJ databases">
        <title>Pervasive Adenine N6-methylation of Active Genes in Fungi.</title>
        <authorList>
            <consortium name="DOE Joint Genome Institute"/>
            <person name="Mondo S.J."/>
            <person name="Dannebaum R.O."/>
            <person name="Kuo R.C."/>
            <person name="Labutti K."/>
            <person name="Haridas S."/>
            <person name="Kuo A."/>
            <person name="Salamov A."/>
            <person name="Ahrendt S.R."/>
            <person name="Lipzen A."/>
            <person name="Sullivan W."/>
            <person name="Andreopoulos W.B."/>
            <person name="Clum A."/>
            <person name="Lindquist E."/>
            <person name="Daum C."/>
            <person name="Ramamoorthy G.K."/>
            <person name="Gryganskyi A."/>
            <person name="Culley D."/>
            <person name="Magnuson J.K."/>
            <person name="James T.Y."/>
            <person name="O'Malley M.A."/>
            <person name="Stajich J.E."/>
            <person name="Spatafora J.W."/>
            <person name="Visel A."/>
            <person name="Grigoriev I.V."/>
        </authorList>
    </citation>
    <scope>NUCLEOTIDE SEQUENCE [LARGE SCALE GENOMIC DNA]</scope>
    <source>
        <strain evidence="4">finn</strain>
    </source>
</reference>
<protein>
    <submittedName>
        <fullName evidence="3">Periplasmic binding protein-like II</fullName>
    </submittedName>
</protein>
<comment type="caution">
    <text evidence="3">The sequence shown here is derived from an EMBL/GenBank/DDBJ whole genome shotgun (WGS) entry which is preliminary data.</text>
</comment>
<sequence length="763" mass="88702">MFSNFILILLLFALYKGINGIDINVLAFTRDGNDSQMYTPSVNAFNKYSKENNLNIKLNLTLLTAANITYSKADYGALVESLLKRNSKKYELYFYDNIYIQKYAEYFQDLRGLISEDIINEYDPQIINESCIYNNKLVGMPVRVGFSVLYSNNHLLNKYNKNVPKTWEELIDTGKYILEEEKKLNNTNILGYNGLFPDSEEGTTSLYEFIYSFRSNSSASFPYIRSKEVVNALKMLKRIKNDLASDEEFRLGDPETVTRLFDGTAIFIRFWIFLKPTINLINYKVSSIPGGNEGVTSAILTGYNLGIIKDIEKEKQDAAIKVIEFIASKNYQKQLVKKNYICTAIPSLYYDDEICTDDIDCELYNNFQPIGRPKNKLYDYDEYSEKFRNNIYEYLFGNKTVEEVLENVDDITKIHYISLDTNESYIGIIEVIIVVIVIIVMVCSLVFTLMENYRPFFEYLSIDFWGYVVLGSILFLSACFTKVGMLTQTKCYLNLILIIYGFTFTYIPILYKLIVKIPDDIKFSYIVKKRKYQFFLLFLLIDTILCGLLIAKPYTIETLLIDAGENFQICRIIFYHMIIMIIVMVYKCIVILIMLLLIFIQWNIKATILDTRLTLATIYIDILLLIISIVLNFANINDYFLYNLMHQIITFLIALSNYSFLYGFKLIRAAFKKKNVKLMFINNINKEFVDDEEIKKEFTIETTNPSIIGTRDIDSDEQRTISHKSSVITRIINYHYTIDTNSNDDALIESASEYKTMNQQINL</sequence>
<feature type="chain" id="PRO_5012237360" evidence="2">
    <location>
        <begin position="21"/>
        <end position="763"/>
    </location>
</feature>
<feature type="transmembrane region" description="Helical" evidence="1">
    <location>
        <begin position="462"/>
        <end position="486"/>
    </location>
</feature>
<dbReference type="PANTHER" id="PTHR43649:SF12">
    <property type="entry name" value="DIACETYLCHITOBIOSE BINDING PROTEIN DASA"/>
    <property type="match status" value="1"/>
</dbReference>
<keyword evidence="4" id="KW-1185">Reference proteome</keyword>
<dbReference type="InterPro" id="IPR050490">
    <property type="entry name" value="Bact_solute-bd_prot1"/>
</dbReference>
<proteinExistence type="predicted"/>
<gene>
    <name evidence="3" type="ORF">BCR36DRAFT_360198</name>
</gene>
<feature type="transmembrane region" description="Helical" evidence="1">
    <location>
        <begin position="612"/>
        <end position="634"/>
    </location>
</feature>
<evidence type="ECO:0000256" key="2">
    <source>
        <dbReference type="SAM" id="SignalP"/>
    </source>
</evidence>
<reference evidence="3 4" key="1">
    <citation type="submission" date="2016-08" db="EMBL/GenBank/DDBJ databases">
        <title>Genomes of anaerobic fungi encode conserved fungal cellulosomes for biomass hydrolysis.</title>
        <authorList>
            <consortium name="DOE Joint Genome Institute"/>
            <person name="Haitjema C.H."/>
            <person name="Gilmore S.P."/>
            <person name="Henske J.K."/>
            <person name="Solomon K.V."/>
            <person name="De Groot R."/>
            <person name="Kuo A."/>
            <person name="Mondo S.J."/>
            <person name="Salamov A.A."/>
            <person name="Labutti K."/>
            <person name="Zhao Z."/>
            <person name="Chiniquy J."/>
            <person name="Barry K."/>
            <person name="Brewer H.M."/>
            <person name="Purvine S.O."/>
            <person name="Wright A.T."/>
            <person name="Boxma B."/>
            <person name="Van Alen T."/>
            <person name="Hackstein J.H."/>
            <person name="Baker S.E."/>
            <person name="Grigoriev I.V."/>
            <person name="O'Malley M.A."/>
        </authorList>
    </citation>
    <scope>NUCLEOTIDE SEQUENCE [LARGE SCALE GENOMIC DNA]</scope>
    <source>
        <strain evidence="4">finn</strain>
    </source>
</reference>
<keyword evidence="1" id="KW-0472">Membrane</keyword>
<feature type="transmembrane region" description="Helical" evidence="1">
    <location>
        <begin position="572"/>
        <end position="600"/>
    </location>
</feature>
<keyword evidence="1" id="KW-1133">Transmembrane helix</keyword>
<dbReference type="PANTHER" id="PTHR43649">
    <property type="entry name" value="ARABINOSE-BINDING PROTEIN-RELATED"/>
    <property type="match status" value="1"/>
</dbReference>
<evidence type="ECO:0000313" key="3">
    <source>
        <dbReference type="EMBL" id="ORX44204.1"/>
    </source>
</evidence>
<dbReference type="EMBL" id="MCFH01000047">
    <property type="protein sequence ID" value="ORX44204.1"/>
    <property type="molecule type" value="Genomic_DNA"/>
</dbReference>
<dbReference type="AlphaFoldDB" id="A0A1Y1UZS4"/>
<name>A0A1Y1UZS4_9FUNG</name>
<dbReference type="Gene3D" id="3.40.190.10">
    <property type="entry name" value="Periplasmic binding protein-like II"/>
    <property type="match status" value="2"/>
</dbReference>
<dbReference type="OrthoDB" id="2118873at2759"/>
<feature type="transmembrane region" description="Helical" evidence="1">
    <location>
        <begin position="492"/>
        <end position="511"/>
    </location>
</feature>
<evidence type="ECO:0000256" key="1">
    <source>
        <dbReference type="SAM" id="Phobius"/>
    </source>
</evidence>
<feature type="signal peptide" evidence="2">
    <location>
        <begin position="1"/>
        <end position="20"/>
    </location>
</feature>
<dbReference type="SUPFAM" id="SSF53850">
    <property type="entry name" value="Periplasmic binding protein-like II"/>
    <property type="match status" value="1"/>
</dbReference>
<feature type="transmembrane region" description="Helical" evidence="1">
    <location>
        <begin position="640"/>
        <end position="664"/>
    </location>
</feature>
<dbReference type="Proteomes" id="UP000193719">
    <property type="component" value="Unassembled WGS sequence"/>
</dbReference>
<keyword evidence="1" id="KW-0812">Transmembrane</keyword>
<feature type="transmembrane region" description="Helical" evidence="1">
    <location>
        <begin position="532"/>
        <end position="552"/>
    </location>
</feature>
<accession>A0A1Y1UZS4</accession>
<dbReference type="Pfam" id="PF13416">
    <property type="entry name" value="SBP_bac_8"/>
    <property type="match status" value="1"/>
</dbReference>
<feature type="transmembrane region" description="Helical" evidence="1">
    <location>
        <begin position="425"/>
        <end position="450"/>
    </location>
</feature>
<organism evidence="3 4">
    <name type="scientific">Piromyces finnis</name>
    <dbReference type="NCBI Taxonomy" id="1754191"/>
    <lineage>
        <taxon>Eukaryota</taxon>
        <taxon>Fungi</taxon>
        <taxon>Fungi incertae sedis</taxon>
        <taxon>Chytridiomycota</taxon>
        <taxon>Chytridiomycota incertae sedis</taxon>
        <taxon>Neocallimastigomycetes</taxon>
        <taxon>Neocallimastigales</taxon>
        <taxon>Neocallimastigaceae</taxon>
        <taxon>Piromyces</taxon>
    </lineage>
</organism>